<dbReference type="Proteomes" id="UP000228949">
    <property type="component" value="Unassembled WGS sequence"/>
</dbReference>
<protein>
    <recommendedName>
        <fullName evidence="4">ABC transporter substrate-binding protein</fullName>
    </recommendedName>
</protein>
<organism evidence="2 3">
    <name type="scientific">Candidatus Wolfebacteria bacterium CG03_land_8_20_14_0_80_40_12</name>
    <dbReference type="NCBI Taxonomy" id="1975069"/>
    <lineage>
        <taxon>Bacteria</taxon>
        <taxon>Candidatus Wolfeibacteriota</taxon>
    </lineage>
</organism>
<evidence type="ECO:0008006" key="4">
    <source>
        <dbReference type="Google" id="ProtNLM"/>
    </source>
</evidence>
<dbReference type="PANTHER" id="PTHR43649:SF12">
    <property type="entry name" value="DIACETYLCHITOBIOSE BINDING PROTEIN DASA"/>
    <property type="match status" value="1"/>
</dbReference>
<keyword evidence="1" id="KW-0472">Membrane</keyword>
<dbReference type="EMBL" id="PEVJ01000060">
    <property type="protein sequence ID" value="PIU98247.1"/>
    <property type="molecule type" value="Genomic_DNA"/>
</dbReference>
<accession>A0A2M7B553</accession>
<dbReference type="InterPro" id="IPR006059">
    <property type="entry name" value="SBP"/>
</dbReference>
<feature type="transmembrane region" description="Helical" evidence="1">
    <location>
        <begin position="6"/>
        <end position="26"/>
    </location>
</feature>
<reference evidence="3" key="1">
    <citation type="submission" date="2017-09" db="EMBL/GenBank/DDBJ databases">
        <title>Depth-based differentiation of microbial function through sediment-hosted aquifers and enrichment of novel symbionts in the deep terrestrial subsurface.</title>
        <authorList>
            <person name="Probst A.J."/>
            <person name="Ladd B."/>
            <person name="Jarett J.K."/>
            <person name="Geller-Mcgrath D.E."/>
            <person name="Sieber C.M.K."/>
            <person name="Emerson J.B."/>
            <person name="Anantharaman K."/>
            <person name="Thomas B.C."/>
            <person name="Malmstrom R."/>
            <person name="Stieglmeier M."/>
            <person name="Klingl A."/>
            <person name="Woyke T."/>
            <person name="Ryan C.M."/>
            <person name="Banfield J.F."/>
        </authorList>
    </citation>
    <scope>NUCLEOTIDE SEQUENCE [LARGE SCALE GENOMIC DNA]</scope>
</reference>
<name>A0A2M7B553_9BACT</name>
<dbReference type="SUPFAM" id="SSF53850">
    <property type="entry name" value="Periplasmic binding protein-like II"/>
    <property type="match status" value="1"/>
</dbReference>
<gene>
    <name evidence="2" type="ORF">COS61_02465</name>
</gene>
<dbReference type="Pfam" id="PF01547">
    <property type="entry name" value="SBP_bac_1"/>
    <property type="match status" value="1"/>
</dbReference>
<keyword evidence="1" id="KW-0812">Transmembrane</keyword>
<proteinExistence type="predicted"/>
<keyword evidence="1" id="KW-1133">Transmembrane helix</keyword>
<evidence type="ECO:0000313" key="3">
    <source>
        <dbReference type="Proteomes" id="UP000228949"/>
    </source>
</evidence>
<evidence type="ECO:0000313" key="2">
    <source>
        <dbReference type="EMBL" id="PIU98247.1"/>
    </source>
</evidence>
<evidence type="ECO:0000256" key="1">
    <source>
        <dbReference type="SAM" id="Phobius"/>
    </source>
</evidence>
<sequence length="366" mass="41333">MSLSRNQIIIVGIIGIIILFFILVFLDVIPGLKKPGSDSSFGAIGGGKKIVLNFWGVIDGHNDKEAFQATIEAYQKINKNIQIDFQAFDNRLTYEKTLLNALATGRAPDILMFHNSWLPKHYDKALPLSEAAFPLNQFQQLFPYVAEQNFILKQDEKSFIYALPLYIDTLAFLYNKDIFDAKAIALAPTNWQSFQNLIPYLRERNPANQIVKPAAAIGGSEKNINAASDLLNLLMLQFGSQMIDKYGKIQFGQKGQEAFNFYLQFTNPNSSFYTWNENLRYSLDSFSDGSTAAIFNYSSALPLIRKKNPYLKIGLGLMPQLAEADQPVNYANYWGLSVSRQSQRQDLAWNFIIFSAANPQIAENFL</sequence>
<comment type="caution">
    <text evidence="2">The sequence shown here is derived from an EMBL/GenBank/DDBJ whole genome shotgun (WGS) entry which is preliminary data.</text>
</comment>
<feature type="non-terminal residue" evidence="2">
    <location>
        <position position="366"/>
    </location>
</feature>
<dbReference type="AlphaFoldDB" id="A0A2M7B553"/>
<dbReference type="PANTHER" id="PTHR43649">
    <property type="entry name" value="ARABINOSE-BINDING PROTEIN-RELATED"/>
    <property type="match status" value="1"/>
</dbReference>
<dbReference type="InterPro" id="IPR050490">
    <property type="entry name" value="Bact_solute-bd_prot1"/>
</dbReference>
<dbReference type="Gene3D" id="3.40.190.10">
    <property type="entry name" value="Periplasmic binding protein-like II"/>
    <property type="match status" value="1"/>
</dbReference>